<sequence>MVGRKSVGGIRSSVTKKEEILVNVQVNGDDEIDLVPVPKRVEYGVRSDGGEDRDGEEEESEDMSDNPDSDPDLLETADGRLILDMKRSKHCGKCKKLFKSSADKKDHRYKCPGVVDEVQDVIMKERKAAKHANPGEEFHKYCNPNPDNPCYCCGEDVSTAHVGHIRCKFCPKSFKAYEYMERHLSSIHSESDAFPCSNCNAKCCSQAVLDEHLKTHDEGKPFASFECMVCKKLFTTKHAIQLHQRTHDEENPVQCRVCSGTFKREDCLLRHMRSKHRDYLDQLNDDTEKEKMNKLIAKREAEKESMVEIDGALYQITTVDDSAPKGIVELFEVVEIPGGNAPTIAVPPTTSVPYELLPITEDTQFILSGNDAVEFIETENSVPAVNVDGVKKEKDPLKQTEDSPIVAVAVSPPPTIVQSESVGVVVAKAKEAKVLSERVGKAKISPPNRQSVPSVPKQGASGVTAQQKPEIVKAPPAKELPTKVITPPAKPAKESSTVVKQENNVTAVKRVKPAEEASPPLPARSKEAGTKASATNEPKVKRKRESKPPSTPKRMRMMDEDSIPIFLSDDMLEKKISELLQMLMGDEMLHSFGWPDAPVEEVLGRVIRGCGHQPAKGEEVGDHTTRMRENTKILFSVTMDDEDIKALLNNHTVDEVIMHVLKNK</sequence>
<reference evidence="11" key="2">
    <citation type="submission" date="2020-05" db="UniProtKB">
        <authorList>
            <consortium name="EnsemblMetazoa"/>
        </authorList>
    </citation>
    <scope>IDENTIFICATION</scope>
    <source>
        <strain evidence="11">Epiroticus2</strain>
    </source>
</reference>
<keyword evidence="7" id="KW-0539">Nucleus</keyword>
<dbReference type="PROSITE" id="PS00028">
    <property type="entry name" value="ZINC_FINGER_C2H2_1"/>
    <property type="match status" value="4"/>
</dbReference>
<dbReference type="STRING" id="199890.A0A182P2Z2"/>
<keyword evidence="3 8" id="KW-0863">Zinc-finger</keyword>
<feature type="domain" description="C2H2-type" evidence="10">
    <location>
        <begin position="194"/>
        <end position="221"/>
    </location>
</feature>
<name>A0A182P2Z2_9DIPT</name>
<dbReference type="Gene3D" id="3.30.160.60">
    <property type="entry name" value="Classic Zinc Finger"/>
    <property type="match status" value="3"/>
</dbReference>
<feature type="compositionally biased region" description="Polar residues" evidence="9">
    <location>
        <begin position="494"/>
        <end position="506"/>
    </location>
</feature>
<proteinExistence type="predicted"/>
<evidence type="ECO:0000256" key="6">
    <source>
        <dbReference type="ARBA" id="ARBA00023163"/>
    </source>
</evidence>
<keyword evidence="4" id="KW-0862">Zinc</keyword>
<organism evidence="11 12">
    <name type="scientific">Anopheles epiroticus</name>
    <dbReference type="NCBI Taxonomy" id="199890"/>
    <lineage>
        <taxon>Eukaryota</taxon>
        <taxon>Metazoa</taxon>
        <taxon>Ecdysozoa</taxon>
        <taxon>Arthropoda</taxon>
        <taxon>Hexapoda</taxon>
        <taxon>Insecta</taxon>
        <taxon>Pterygota</taxon>
        <taxon>Neoptera</taxon>
        <taxon>Endopterygota</taxon>
        <taxon>Diptera</taxon>
        <taxon>Nematocera</taxon>
        <taxon>Culicoidea</taxon>
        <taxon>Culicidae</taxon>
        <taxon>Anophelinae</taxon>
        <taxon>Anopheles</taxon>
    </lineage>
</organism>
<dbReference type="PANTHER" id="PTHR46179">
    <property type="entry name" value="ZINC FINGER PROTEIN"/>
    <property type="match status" value="1"/>
</dbReference>
<keyword evidence="5" id="KW-0805">Transcription regulation</keyword>
<reference evidence="12" key="1">
    <citation type="submission" date="2013-03" db="EMBL/GenBank/DDBJ databases">
        <title>The Genome Sequence of Anopheles epiroticus epiroticus2.</title>
        <authorList>
            <consortium name="The Broad Institute Genomics Platform"/>
            <person name="Neafsey D.E."/>
            <person name="Howell P."/>
            <person name="Walker B."/>
            <person name="Young S.K."/>
            <person name="Zeng Q."/>
            <person name="Gargeya S."/>
            <person name="Fitzgerald M."/>
            <person name="Haas B."/>
            <person name="Abouelleil A."/>
            <person name="Allen A.W."/>
            <person name="Alvarado L."/>
            <person name="Arachchi H.M."/>
            <person name="Berlin A.M."/>
            <person name="Chapman S.B."/>
            <person name="Gainer-Dewar J."/>
            <person name="Goldberg J."/>
            <person name="Griggs A."/>
            <person name="Gujja S."/>
            <person name="Hansen M."/>
            <person name="Howarth C."/>
            <person name="Imamovic A."/>
            <person name="Ireland A."/>
            <person name="Larimer J."/>
            <person name="McCowan C."/>
            <person name="Murphy C."/>
            <person name="Pearson M."/>
            <person name="Poon T.W."/>
            <person name="Priest M."/>
            <person name="Roberts A."/>
            <person name="Saif S."/>
            <person name="Shea T."/>
            <person name="Sisk P."/>
            <person name="Sykes S."/>
            <person name="Wortman J."/>
            <person name="Nusbaum C."/>
            <person name="Birren B."/>
        </authorList>
    </citation>
    <scope>NUCLEOTIDE SEQUENCE [LARGE SCALE GENOMIC DNA]</scope>
    <source>
        <strain evidence="12">Epiroticus2</strain>
    </source>
</reference>
<dbReference type="AlphaFoldDB" id="A0A182P2Z2"/>
<keyword evidence="12" id="KW-1185">Reference proteome</keyword>
<dbReference type="Proteomes" id="UP000075885">
    <property type="component" value="Unassembled WGS sequence"/>
</dbReference>
<dbReference type="InterPro" id="IPR013087">
    <property type="entry name" value="Znf_C2H2_type"/>
</dbReference>
<evidence type="ECO:0000256" key="1">
    <source>
        <dbReference type="ARBA" id="ARBA00004123"/>
    </source>
</evidence>
<dbReference type="GO" id="GO:0008270">
    <property type="term" value="F:zinc ion binding"/>
    <property type="evidence" value="ECO:0007669"/>
    <property type="project" value="UniProtKB-KW"/>
</dbReference>
<dbReference type="GO" id="GO:0006357">
    <property type="term" value="P:regulation of transcription by RNA polymerase II"/>
    <property type="evidence" value="ECO:0007669"/>
    <property type="project" value="TreeGrafter"/>
</dbReference>
<dbReference type="VEuPathDB" id="VectorBase:AEPI001279"/>
<dbReference type="InterPro" id="IPR036236">
    <property type="entry name" value="Znf_C2H2_sf"/>
</dbReference>
<evidence type="ECO:0000256" key="3">
    <source>
        <dbReference type="ARBA" id="ARBA00022771"/>
    </source>
</evidence>
<keyword evidence="2" id="KW-0479">Metal-binding</keyword>
<feature type="compositionally biased region" description="Basic and acidic residues" evidence="9">
    <location>
        <begin position="39"/>
        <end position="52"/>
    </location>
</feature>
<protein>
    <recommendedName>
        <fullName evidence="10">C2H2-type domain-containing protein</fullName>
    </recommendedName>
</protein>
<dbReference type="SUPFAM" id="SSF57667">
    <property type="entry name" value="beta-beta-alpha zinc fingers"/>
    <property type="match status" value="2"/>
</dbReference>
<evidence type="ECO:0000256" key="2">
    <source>
        <dbReference type="ARBA" id="ARBA00022723"/>
    </source>
</evidence>
<feature type="domain" description="C2H2-type" evidence="10">
    <location>
        <begin position="253"/>
        <end position="276"/>
    </location>
</feature>
<evidence type="ECO:0000256" key="4">
    <source>
        <dbReference type="ARBA" id="ARBA00022833"/>
    </source>
</evidence>
<accession>A0A182P2Z2</accession>
<dbReference type="SMART" id="SM00355">
    <property type="entry name" value="ZnF_C2H2"/>
    <property type="match status" value="4"/>
</dbReference>
<comment type="subcellular location">
    <subcellularLocation>
        <location evidence="1">Nucleus</location>
    </subcellularLocation>
</comment>
<feature type="region of interest" description="Disordered" evidence="9">
    <location>
        <begin position="37"/>
        <end position="74"/>
    </location>
</feature>
<feature type="region of interest" description="Disordered" evidence="9">
    <location>
        <begin position="440"/>
        <end position="467"/>
    </location>
</feature>
<feature type="compositionally biased region" description="Acidic residues" evidence="9">
    <location>
        <begin position="53"/>
        <end position="74"/>
    </location>
</feature>
<keyword evidence="6" id="KW-0804">Transcription</keyword>
<evidence type="ECO:0000256" key="7">
    <source>
        <dbReference type="ARBA" id="ARBA00023242"/>
    </source>
</evidence>
<evidence type="ECO:0000256" key="5">
    <source>
        <dbReference type="ARBA" id="ARBA00023015"/>
    </source>
</evidence>
<dbReference type="GO" id="GO:0005634">
    <property type="term" value="C:nucleus"/>
    <property type="evidence" value="ECO:0007669"/>
    <property type="project" value="UniProtKB-SubCell"/>
</dbReference>
<evidence type="ECO:0000313" key="12">
    <source>
        <dbReference type="Proteomes" id="UP000075885"/>
    </source>
</evidence>
<dbReference type="PROSITE" id="PS50157">
    <property type="entry name" value="ZINC_FINGER_C2H2_2"/>
    <property type="match status" value="4"/>
</dbReference>
<feature type="domain" description="C2H2-type" evidence="10">
    <location>
        <begin position="165"/>
        <end position="193"/>
    </location>
</feature>
<evidence type="ECO:0000256" key="8">
    <source>
        <dbReference type="PROSITE-ProRule" id="PRU00042"/>
    </source>
</evidence>
<feature type="domain" description="C2H2-type" evidence="10">
    <location>
        <begin position="225"/>
        <end position="252"/>
    </location>
</feature>
<dbReference type="InterPro" id="IPR051061">
    <property type="entry name" value="Zinc_finger_trans_reg"/>
</dbReference>
<dbReference type="PANTHER" id="PTHR46179:SF13">
    <property type="entry name" value="C2H2-TYPE DOMAIN-CONTAINING PROTEIN"/>
    <property type="match status" value="1"/>
</dbReference>
<dbReference type="EnsemblMetazoa" id="AEPI001279-RA">
    <property type="protein sequence ID" value="AEPI001279-PA"/>
    <property type="gene ID" value="AEPI001279"/>
</dbReference>
<evidence type="ECO:0000259" key="10">
    <source>
        <dbReference type="PROSITE" id="PS50157"/>
    </source>
</evidence>
<evidence type="ECO:0000256" key="9">
    <source>
        <dbReference type="SAM" id="MobiDB-lite"/>
    </source>
</evidence>
<feature type="region of interest" description="Disordered" evidence="9">
    <location>
        <begin position="481"/>
        <end position="556"/>
    </location>
</feature>
<evidence type="ECO:0000313" key="11">
    <source>
        <dbReference type="EnsemblMetazoa" id="AEPI001279-PA"/>
    </source>
</evidence>